<dbReference type="CDD" id="cd06582">
    <property type="entry name" value="TM_PBP1_LivH_like"/>
    <property type="match status" value="1"/>
</dbReference>
<dbReference type="InterPro" id="IPR052157">
    <property type="entry name" value="BCAA_transport_permease"/>
</dbReference>
<dbReference type="EMBL" id="CP003911">
    <property type="protein sequence ID" value="AGU49722.1"/>
    <property type="molecule type" value="Genomic_DNA"/>
</dbReference>
<comment type="subcellular location">
    <subcellularLocation>
        <location evidence="1">Cell membrane</location>
        <topology evidence="1">Multi-pass membrane protein</topology>
    </subcellularLocation>
</comment>
<accession>T1X9W4</accession>
<dbReference type="AlphaFoldDB" id="T1X9W4"/>
<dbReference type="Proteomes" id="UP000016223">
    <property type="component" value="Chromosome 1"/>
</dbReference>
<dbReference type="PANTHER" id="PTHR11795">
    <property type="entry name" value="BRANCHED-CHAIN AMINO ACID TRANSPORT SYSTEM PERMEASE PROTEIN LIVH"/>
    <property type="match status" value="1"/>
</dbReference>
<protein>
    <submittedName>
        <fullName evidence="10">ABC transporter, permease protein</fullName>
    </submittedName>
</protein>
<keyword evidence="7 9" id="KW-0472">Membrane</keyword>
<dbReference type="PATRIC" id="fig|1246301.3.peg.2656"/>
<comment type="similarity">
    <text evidence="8">Belongs to the binding-protein-dependent transport system permease family. LivHM subfamily.</text>
</comment>
<dbReference type="OrthoDB" id="8703217at2"/>
<keyword evidence="3" id="KW-1003">Cell membrane</keyword>
<feature type="transmembrane region" description="Helical" evidence="9">
    <location>
        <begin position="59"/>
        <end position="79"/>
    </location>
</feature>
<evidence type="ECO:0000256" key="6">
    <source>
        <dbReference type="ARBA" id="ARBA00022989"/>
    </source>
</evidence>
<keyword evidence="6 9" id="KW-1133">Transmembrane helix</keyword>
<gene>
    <name evidence="10" type="ORF">VAPA_1c26240</name>
</gene>
<evidence type="ECO:0000256" key="9">
    <source>
        <dbReference type="SAM" id="Phobius"/>
    </source>
</evidence>
<dbReference type="PANTHER" id="PTHR11795:SF442">
    <property type="entry name" value="ABC TRANSPORTER ATP-BINDING PROTEIN"/>
    <property type="match status" value="1"/>
</dbReference>
<keyword evidence="5" id="KW-0029">Amino-acid transport</keyword>
<name>T1X9W4_VARPD</name>
<dbReference type="GO" id="GO:0022857">
    <property type="term" value="F:transmembrane transporter activity"/>
    <property type="evidence" value="ECO:0007669"/>
    <property type="project" value="InterPro"/>
</dbReference>
<evidence type="ECO:0000256" key="8">
    <source>
        <dbReference type="ARBA" id="ARBA00037998"/>
    </source>
</evidence>
<dbReference type="GO" id="GO:0006865">
    <property type="term" value="P:amino acid transport"/>
    <property type="evidence" value="ECO:0007669"/>
    <property type="project" value="UniProtKB-KW"/>
</dbReference>
<evidence type="ECO:0000256" key="5">
    <source>
        <dbReference type="ARBA" id="ARBA00022970"/>
    </source>
</evidence>
<organism evidence="10 11">
    <name type="scientific">Variovorax paradoxus B4</name>
    <dbReference type="NCBI Taxonomy" id="1246301"/>
    <lineage>
        <taxon>Bacteria</taxon>
        <taxon>Pseudomonadati</taxon>
        <taxon>Pseudomonadota</taxon>
        <taxon>Betaproteobacteria</taxon>
        <taxon>Burkholderiales</taxon>
        <taxon>Comamonadaceae</taxon>
        <taxon>Variovorax</taxon>
    </lineage>
</organism>
<dbReference type="GO" id="GO:0005886">
    <property type="term" value="C:plasma membrane"/>
    <property type="evidence" value="ECO:0007669"/>
    <property type="project" value="UniProtKB-SubCell"/>
</dbReference>
<dbReference type="InterPro" id="IPR001851">
    <property type="entry name" value="ABC_transp_permease"/>
</dbReference>
<keyword evidence="4 9" id="KW-0812">Transmembrane</keyword>
<reference evidence="10 11" key="1">
    <citation type="submission" date="2012-10" db="EMBL/GenBank/DDBJ databases">
        <title>Genome sequence of Variovorax paradoxus B4.</title>
        <authorList>
            <person name="Schuldes J."/>
            <person name="Brandt U."/>
            <person name="Hiessl S."/>
            <person name="Wuebbeler J.H."/>
            <person name="Thuermer A."/>
            <person name="Steinbuechel A."/>
            <person name="Daniel R."/>
        </authorList>
    </citation>
    <scope>NUCLEOTIDE SEQUENCE [LARGE SCALE GENOMIC DNA]</scope>
    <source>
        <strain evidence="10 11">B4</strain>
    </source>
</reference>
<feature type="transmembrane region" description="Helical" evidence="9">
    <location>
        <begin position="145"/>
        <end position="170"/>
    </location>
</feature>
<dbReference type="KEGG" id="vpd:VAPA_1c26240"/>
<evidence type="ECO:0000256" key="2">
    <source>
        <dbReference type="ARBA" id="ARBA00022448"/>
    </source>
</evidence>
<feature type="transmembrane region" description="Helical" evidence="9">
    <location>
        <begin position="288"/>
        <end position="306"/>
    </location>
</feature>
<evidence type="ECO:0000313" key="11">
    <source>
        <dbReference type="Proteomes" id="UP000016223"/>
    </source>
</evidence>
<sequence length="317" mass="34107">MNVEFFVISLLNGVSYGLLLFMLSSGLTLIFSMMGVLNFAHASFYMLGAYIAYTLSGIIGFWPALFIAPLLVGLLGAAFERYSLRRVHKFGHVPELLVTFGLSYLILELVQLAWGRSTVPYGLPPQLQGPLFSLYGTQFPKSRSFIMLVAVLMLISVWLLLTRTRIGLVIQAALKHPDMVEALGHNVPRVFMLVFGGGAALAGLAGVVGGNTYVTEPAMAASVGSIIFVVVVVGGMGSLAGAFLASLLIGIIQTFAVAMDQSFAGGLQMLGFTVTDQTFGYELLKLTISQVAPILPYLFLVLILIFRPKGLLGTRED</sequence>
<evidence type="ECO:0000256" key="7">
    <source>
        <dbReference type="ARBA" id="ARBA00023136"/>
    </source>
</evidence>
<proteinExistence type="inferred from homology"/>
<keyword evidence="2" id="KW-0813">Transport</keyword>
<evidence type="ECO:0000313" key="10">
    <source>
        <dbReference type="EMBL" id="AGU49722.1"/>
    </source>
</evidence>
<dbReference type="Pfam" id="PF02653">
    <property type="entry name" value="BPD_transp_2"/>
    <property type="match status" value="1"/>
</dbReference>
<evidence type="ECO:0000256" key="1">
    <source>
        <dbReference type="ARBA" id="ARBA00004651"/>
    </source>
</evidence>
<evidence type="ECO:0000256" key="4">
    <source>
        <dbReference type="ARBA" id="ARBA00022692"/>
    </source>
</evidence>
<evidence type="ECO:0000256" key="3">
    <source>
        <dbReference type="ARBA" id="ARBA00022475"/>
    </source>
</evidence>
<feature type="transmembrane region" description="Helical" evidence="9">
    <location>
        <begin position="190"/>
        <end position="214"/>
    </location>
</feature>
<dbReference type="HOGENOM" id="CLU_039929_2_1_4"/>
<dbReference type="RefSeq" id="WP_021007215.1">
    <property type="nucleotide sequence ID" value="NC_022247.1"/>
</dbReference>